<reference evidence="2" key="1">
    <citation type="submission" date="2020-05" db="EMBL/GenBank/DDBJ databases">
        <authorList>
            <person name="Chiriac C."/>
            <person name="Salcher M."/>
            <person name="Ghai R."/>
            <person name="Kavagutti S V."/>
        </authorList>
    </citation>
    <scope>NUCLEOTIDE SEQUENCE</scope>
</reference>
<proteinExistence type="predicted"/>
<gene>
    <name evidence="2" type="ORF">UFOPK1591_00858</name>
</gene>
<evidence type="ECO:0000256" key="1">
    <source>
        <dbReference type="SAM" id="MobiDB-lite"/>
    </source>
</evidence>
<feature type="region of interest" description="Disordered" evidence="1">
    <location>
        <begin position="1"/>
        <end position="34"/>
    </location>
</feature>
<sequence length="57" mass="6087">MTDKKAGDPSGAERPAGYQRTGAPGPGSPEYDAMDKLAKLFEAQVEDLRGEDAPKQH</sequence>
<name>A0A6J6DFW8_9ZZZZ</name>
<accession>A0A6J6DFW8</accession>
<organism evidence="2">
    <name type="scientific">freshwater metagenome</name>
    <dbReference type="NCBI Taxonomy" id="449393"/>
    <lineage>
        <taxon>unclassified sequences</taxon>
        <taxon>metagenomes</taxon>
        <taxon>ecological metagenomes</taxon>
    </lineage>
</organism>
<evidence type="ECO:0000313" key="2">
    <source>
        <dbReference type="EMBL" id="CAB4562972.1"/>
    </source>
</evidence>
<protein>
    <submittedName>
        <fullName evidence="2">Unannotated protein</fullName>
    </submittedName>
</protein>
<dbReference type="EMBL" id="CAEZTD010000059">
    <property type="protein sequence ID" value="CAB4562972.1"/>
    <property type="molecule type" value="Genomic_DNA"/>
</dbReference>
<dbReference type="AlphaFoldDB" id="A0A6J6DFW8"/>